<keyword evidence="2" id="KW-1185">Reference proteome</keyword>
<organism evidence="1 2">
    <name type="scientific">Persicobacter psychrovividus</name>
    <dbReference type="NCBI Taxonomy" id="387638"/>
    <lineage>
        <taxon>Bacteria</taxon>
        <taxon>Pseudomonadati</taxon>
        <taxon>Bacteroidota</taxon>
        <taxon>Cytophagia</taxon>
        <taxon>Cytophagales</taxon>
        <taxon>Persicobacteraceae</taxon>
        <taxon>Persicobacter</taxon>
    </lineage>
</organism>
<reference evidence="1 2" key="1">
    <citation type="submission" date="2021-12" db="EMBL/GenBank/DDBJ databases">
        <title>Genome sequencing of bacteria with rrn-lacking chromosome and rrn-plasmid.</title>
        <authorList>
            <person name="Anda M."/>
            <person name="Iwasaki W."/>
        </authorList>
    </citation>
    <scope>NUCLEOTIDE SEQUENCE [LARGE SCALE GENOMIC DNA]</scope>
    <source>
        <strain evidence="1 2">NBRC 101262</strain>
        <plasmid evidence="1 2">pPP7</plasmid>
    </source>
</reference>
<sequence length="571" mass="65117">MHHSIKKNLIAHFIFSLLLLAGLSSCNGIKLLQRANSYDVSFKQPPETDSTMIIVQKNLMAHQEYYNNLDRLLMKAKDKGYFLYAERLFISPKQDTINWKLRRMYGFLPNREGYAHRLKILLDRGYQLSNKKHKTIMIPASISAAEIVKAYEQKFGKIILTTEDTATAFPAKIKHPLPKSQVQQALEQVRLDEIKKVRNLTEQNKFVYVANERLIALSDDFLKQVYQLEAQEKLRKISTAKNKNFIQPLSADSLRRTDDEHLKVGGAIDNMDAYAVIKASMYENTEMFSVNNGNGDFLMFPNARTHIKLSAAYKAVTLGFSFIPTFAQSASNIEEKGTSNGLDFSISIVKDNWFHDFRLRYVEGFFLDNSLSDALMDNGPKFIKKPNYEYAALEGLTGYKFNKRFSLKALTNQTERQLKSAGSFMASVNYRYYATSDPSDSLKLADLSRSRNFELGASLGYYYTLVISKRIYLSAGFAPGIGVVQSWMHLDSGNGQTEFRREAAPLVRIDGRTTLGYNGERFFAGMYSQFSNGTFLNASPIVNTDFRTVVQLFVGYRFNPPRLLRMINFKL</sequence>
<dbReference type="InterPro" id="IPR025535">
    <property type="entry name" value="DUF4421"/>
</dbReference>
<dbReference type="Pfam" id="PF14391">
    <property type="entry name" value="DUF4421"/>
    <property type="match status" value="1"/>
</dbReference>
<evidence type="ECO:0000313" key="1">
    <source>
        <dbReference type="EMBL" id="BDD02254.1"/>
    </source>
</evidence>
<accession>A0ABN6LGL7</accession>
<keyword evidence="1" id="KW-0614">Plasmid</keyword>
<protein>
    <submittedName>
        <fullName evidence="1">Uncharacterized protein</fullName>
    </submittedName>
</protein>
<name>A0ABN6LGL7_9BACT</name>
<dbReference type="EMBL" id="AP025299">
    <property type="protein sequence ID" value="BDD02254.1"/>
    <property type="molecule type" value="Genomic_DNA"/>
</dbReference>
<geneLocation type="plasmid" evidence="1 2">
    <name>pPP7</name>
</geneLocation>
<proteinExistence type="predicted"/>
<gene>
    <name evidence="1" type="ORF">PEPS_45340</name>
</gene>
<evidence type="ECO:0000313" key="2">
    <source>
        <dbReference type="Proteomes" id="UP001354989"/>
    </source>
</evidence>
<dbReference type="PROSITE" id="PS51257">
    <property type="entry name" value="PROKAR_LIPOPROTEIN"/>
    <property type="match status" value="1"/>
</dbReference>
<dbReference type="Proteomes" id="UP001354989">
    <property type="component" value="Plasmid pPP7"/>
</dbReference>